<dbReference type="PROSITE" id="PS00018">
    <property type="entry name" value="EF_HAND_1"/>
    <property type="match status" value="1"/>
</dbReference>
<evidence type="ECO:0000313" key="4">
    <source>
        <dbReference type="EMBL" id="VEU38982.1"/>
    </source>
</evidence>
<dbReference type="Proteomes" id="UP000291116">
    <property type="component" value="Unassembled WGS sequence"/>
</dbReference>
<dbReference type="OrthoDB" id="43894at2759"/>
<gene>
    <name evidence="4" type="ORF">PSNMU_V1.4_AUG-EV-PASAV3_0058170</name>
</gene>
<dbReference type="PROSITE" id="PS50222">
    <property type="entry name" value="EF_HAND_2"/>
    <property type="match status" value="1"/>
</dbReference>
<feature type="transmembrane region" description="Helical" evidence="2">
    <location>
        <begin position="134"/>
        <end position="161"/>
    </location>
</feature>
<evidence type="ECO:0000256" key="1">
    <source>
        <dbReference type="SAM" id="MobiDB-lite"/>
    </source>
</evidence>
<keyword evidence="5" id="KW-1185">Reference proteome</keyword>
<sequence>MSSTATTTTKQQIGRGDGETPSFLPSAASASTLRRRRRNSSLALTPLLLCLCWCLCSPIGKLDSPSRLLLVVGAEGGSPPPPRRRTKVPRPGRELHGSKRTAAVASKPKTKPSLAKRMLDDLFGNASCDRREGLLVVAAAALFSLNAGFLNGITVSSAFLAGKEAVRDKNSGWILNPGTEMVAGCAGSVTRNARAFADFSTMSPVFWYTLGLLGAYGGGAALAGFLNKETNTAYALEPRYGTSFLLAGVLLTAAQAVVATGGPSALVFFAATASLGIQNGVVSLYSANLIRCTMTGVATDAGLALGRCLHGDYRTASAGAVRCGIIAFFWAGGMLASPSVASLGHRALWINAGVFYGLGLGCAVRWRHGLGGAATLWQAMLGSWNPREAAAVVLGSSPPALAAREGWRALFSGDDRFAANRGARAAGREQARLTEAEFLARLRRHEGLGQGISAFRARLLFRAADVDQDGTVGLGEWEAVLTTGESGGTSSSTE</sequence>
<name>A0A448ZA91_9STRA</name>
<dbReference type="AlphaFoldDB" id="A0A448ZA91"/>
<feature type="compositionally biased region" description="Polar residues" evidence="1">
    <location>
        <begin position="1"/>
        <end position="12"/>
    </location>
</feature>
<accession>A0A448ZA91</accession>
<reference evidence="4 5" key="1">
    <citation type="submission" date="2019-01" db="EMBL/GenBank/DDBJ databases">
        <authorList>
            <person name="Ferrante I. M."/>
        </authorList>
    </citation>
    <scope>NUCLEOTIDE SEQUENCE [LARGE SCALE GENOMIC DNA]</scope>
    <source>
        <strain evidence="4 5">B856</strain>
    </source>
</reference>
<keyword evidence="2" id="KW-0812">Transmembrane</keyword>
<feature type="transmembrane region" description="Helical" evidence="2">
    <location>
        <begin position="238"/>
        <end position="259"/>
    </location>
</feature>
<feature type="transmembrane region" description="Helical" evidence="2">
    <location>
        <begin position="205"/>
        <end position="226"/>
    </location>
</feature>
<dbReference type="GO" id="GO:0005509">
    <property type="term" value="F:calcium ion binding"/>
    <property type="evidence" value="ECO:0007669"/>
    <property type="project" value="InterPro"/>
</dbReference>
<feature type="region of interest" description="Disordered" evidence="1">
    <location>
        <begin position="73"/>
        <end position="111"/>
    </location>
</feature>
<dbReference type="InterPro" id="IPR010699">
    <property type="entry name" value="DUF1275"/>
</dbReference>
<proteinExistence type="predicted"/>
<dbReference type="Pfam" id="PF06912">
    <property type="entry name" value="DUF1275"/>
    <property type="match status" value="1"/>
</dbReference>
<evidence type="ECO:0000256" key="2">
    <source>
        <dbReference type="SAM" id="Phobius"/>
    </source>
</evidence>
<keyword evidence="2" id="KW-0472">Membrane</keyword>
<feature type="transmembrane region" description="Helical" evidence="2">
    <location>
        <begin position="265"/>
        <end position="285"/>
    </location>
</feature>
<feature type="transmembrane region" description="Helical" evidence="2">
    <location>
        <begin position="347"/>
        <end position="366"/>
    </location>
</feature>
<organism evidence="4 5">
    <name type="scientific">Pseudo-nitzschia multistriata</name>
    <dbReference type="NCBI Taxonomy" id="183589"/>
    <lineage>
        <taxon>Eukaryota</taxon>
        <taxon>Sar</taxon>
        <taxon>Stramenopiles</taxon>
        <taxon>Ochrophyta</taxon>
        <taxon>Bacillariophyta</taxon>
        <taxon>Bacillariophyceae</taxon>
        <taxon>Bacillariophycidae</taxon>
        <taxon>Bacillariales</taxon>
        <taxon>Bacillariaceae</taxon>
        <taxon>Pseudo-nitzschia</taxon>
    </lineage>
</organism>
<keyword evidence="2" id="KW-1133">Transmembrane helix</keyword>
<evidence type="ECO:0000259" key="3">
    <source>
        <dbReference type="PROSITE" id="PS50222"/>
    </source>
</evidence>
<dbReference type="InterPro" id="IPR018247">
    <property type="entry name" value="EF_Hand_1_Ca_BS"/>
</dbReference>
<protein>
    <recommendedName>
        <fullName evidence="3">EF-hand domain-containing protein</fullName>
    </recommendedName>
</protein>
<feature type="transmembrane region" description="Helical" evidence="2">
    <location>
        <begin position="319"/>
        <end position="341"/>
    </location>
</feature>
<feature type="domain" description="EF-hand" evidence="3">
    <location>
        <begin position="452"/>
        <end position="487"/>
    </location>
</feature>
<dbReference type="EMBL" id="CAACVS010000197">
    <property type="protein sequence ID" value="VEU38982.1"/>
    <property type="molecule type" value="Genomic_DNA"/>
</dbReference>
<dbReference type="InterPro" id="IPR002048">
    <property type="entry name" value="EF_hand_dom"/>
</dbReference>
<feature type="region of interest" description="Disordered" evidence="1">
    <location>
        <begin position="1"/>
        <end position="36"/>
    </location>
</feature>
<evidence type="ECO:0000313" key="5">
    <source>
        <dbReference type="Proteomes" id="UP000291116"/>
    </source>
</evidence>